<feature type="region of interest" description="Disordered" evidence="1">
    <location>
        <begin position="148"/>
        <end position="228"/>
    </location>
</feature>
<dbReference type="AlphaFoldDB" id="A0A0N5AWL8"/>
<sequence length="314" mass="34566">MWIELLVNMLTVVISYNGTTAELGATVQQNSVIAAKPSVIKEHSVVTGEQVVENIILANDKKSMARGKDVSFALSNVTKTSAKNVDSTIKPTVLPLPAKKGNAARKEIDRSLLSTGLTQGQPTAAVDMTVTNEKLKAAVGSSVEQEIKLSRNDDGKQAISGTNDSGGGKLLSDTNNKSNEKADEEKFENKIDLKHLENINSRVSDDANERNKNQKTEKSDGNDDEESVIEQNLNTGDIKNVENYHMLYYVLVVIISGAFLYVAIHNKKKILGKCMLIEGRKPVGTRRSTVRYRRLSQREDTDSYGYRDSESVIY</sequence>
<proteinExistence type="predicted"/>
<protein>
    <submittedName>
        <fullName evidence="5">Trans-golgi network integral membrane protein tgn38</fullName>
    </submittedName>
</protein>
<keyword evidence="3" id="KW-0732">Signal</keyword>
<keyword evidence="2" id="KW-1133">Transmembrane helix</keyword>
<feature type="chain" id="PRO_5005893595" evidence="3">
    <location>
        <begin position="22"/>
        <end position="314"/>
    </location>
</feature>
<dbReference type="WBParaSite" id="SMUV_0000932101-mRNA-1">
    <property type="protein sequence ID" value="SMUV_0000932101-mRNA-1"/>
    <property type="gene ID" value="SMUV_0000932101"/>
</dbReference>
<accession>A0A0N5AWL8</accession>
<evidence type="ECO:0000313" key="4">
    <source>
        <dbReference type="Proteomes" id="UP000046393"/>
    </source>
</evidence>
<evidence type="ECO:0000256" key="1">
    <source>
        <dbReference type="SAM" id="MobiDB-lite"/>
    </source>
</evidence>
<keyword evidence="4" id="KW-1185">Reference proteome</keyword>
<name>A0A0N5AWL8_9BILA</name>
<keyword evidence="2" id="KW-0812">Transmembrane</keyword>
<reference evidence="5" key="1">
    <citation type="submission" date="2017-02" db="UniProtKB">
        <authorList>
            <consortium name="WormBaseParasite"/>
        </authorList>
    </citation>
    <scope>IDENTIFICATION</scope>
</reference>
<keyword evidence="2" id="KW-0472">Membrane</keyword>
<organism evidence="4 5">
    <name type="scientific">Syphacia muris</name>
    <dbReference type="NCBI Taxonomy" id="451379"/>
    <lineage>
        <taxon>Eukaryota</taxon>
        <taxon>Metazoa</taxon>
        <taxon>Ecdysozoa</taxon>
        <taxon>Nematoda</taxon>
        <taxon>Chromadorea</taxon>
        <taxon>Rhabditida</taxon>
        <taxon>Spirurina</taxon>
        <taxon>Oxyuridomorpha</taxon>
        <taxon>Oxyuroidea</taxon>
        <taxon>Oxyuridae</taxon>
        <taxon>Syphacia</taxon>
    </lineage>
</organism>
<dbReference type="STRING" id="451379.A0A0N5AWL8"/>
<feature type="signal peptide" evidence="3">
    <location>
        <begin position="1"/>
        <end position="21"/>
    </location>
</feature>
<feature type="transmembrane region" description="Helical" evidence="2">
    <location>
        <begin position="246"/>
        <end position="264"/>
    </location>
</feature>
<evidence type="ECO:0000256" key="2">
    <source>
        <dbReference type="SAM" id="Phobius"/>
    </source>
</evidence>
<evidence type="ECO:0000256" key="3">
    <source>
        <dbReference type="SAM" id="SignalP"/>
    </source>
</evidence>
<feature type="compositionally biased region" description="Basic and acidic residues" evidence="1">
    <location>
        <begin position="178"/>
        <end position="221"/>
    </location>
</feature>
<evidence type="ECO:0000313" key="5">
    <source>
        <dbReference type="WBParaSite" id="SMUV_0000932101-mRNA-1"/>
    </source>
</evidence>
<dbReference type="Proteomes" id="UP000046393">
    <property type="component" value="Unplaced"/>
</dbReference>